<dbReference type="PANTHER" id="PTHR30154">
    <property type="entry name" value="LEUCINE-RESPONSIVE REGULATORY PROTEIN"/>
    <property type="match status" value="1"/>
</dbReference>
<dbReference type="GO" id="GO:0005829">
    <property type="term" value="C:cytosol"/>
    <property type="evidence" value="ECO:0007669"/>
    <property type="project" value="TreeGrafter"/>
</dbReference>
<dbReference type="InterPro" id="IPR011008">
    <property type="entry name" value="Dimeric_a/b-barrel"/>
</dbReference>
<dbReference type="Gene3D" id="3.30.70.920">
    <property type="match status" value="1"/>
</dbReference>
<dbReference type="SUPFAM" id="SSF54909">
    <property type="entry name" value="Dimeric alpha+beta barrel"/>
    <property type="match status" value="1"/>
</dbReference>
<accession>A0A0J6EGQ6</accession>
<evidence type="ECO:0000259" key="4">
    <source>
        <dbReference type="PROSITE" id="PS50956"/>
    </source>
</evidence>
<dbReference type="SMART" id="SM00344">
    <property type="entry name" value="HTH_ASNC"/>
    <property type="match status" value="1"/>
</dbReference>
<evidence type="ECO:0000256" key="3">
    <source>
        <dbReference type="ARBA" id="ARBA00023163"/>
    </source>
</evidence>
<accession>A0A0J6EZ28</accession>
<evidence type="ECO:0000256" key="1">
    <source>
        <dbReference type="ARBA" id="ARBA00023015"/>
    </source>
</evidence>
<dbReference type="PROSITE" id="PS50956">
    <property type="entry name" value="HTH_ASNC_2"/>
    <property type="match status" value="1"/>
</dbReference>
<dbReference type="Gene3D" id="1.10.10.10">
    <property type="entry name" value="Winged helix-like DNA-binding domain superfamily/Winged helix DNA-binding domain"/>
    <property type="match status" value="1"/>
</dbReference>
<name>A0A0J6EZ28_9BACI</name>
<keyword evidence="1" id="KW-0805">Transcription regulation</keyword>
<dbReference type="AlphaFoldDB" id="A0A0J6EZ28"/>
<dbReference type="Proteomes" id="UP001341297">
    <property type="component" value="Unassembled WGS sequence"/>
</dbReference>
<dbReference type="EMBL" id="JARRTL010000009">
    <property type="protein sequence ID" value="MEC0485163.1"/>
    <property type="molecule type" value="Genomic_DNA"/>
</dbReference>
<dbReference type="InterPro" id="IPR036390">
    <property type="entry name" value="WH_DNA-bd_sf"/>
</dbReference>
<evidence type="ECO:0000313" key="6">
    <source>
        <dbReference type="EMBL" id="MEC0485163.1"/>
    </source>
</evidence>
<dbReference type="PANTHER" id="PTHR30154:SF20">
    <property type="entry name" value="LEUCINE-RESPONSIVE REGULATORY PROTEIN"/>
    <property type="match status" value="1"/>
</dbReference>
<evidence type="ECO:0000313" key="5">
    <source>
        <dbReference type="EMBL" id="KRT93936.1"/>
    </source>
</evidence>
<dbReference type="InterPro" id="IPR011991">
    <property type="entry name" value="ArsR-like_HTH"/>
</dbReference>
<keyword evidence="3" id="KW-0804">Transcription</keyword>
<dbReference type="GO" id="GO:0043565">
    <property type="term" value="F:sequence-specific DNA binding"/>
    <property type="evidence" value="ECO:0007669"/>
    <property type="project" value="InterPro"/>
</dbReference>
<dbReference type="GO" id="GO:0043200">
    <property type="term" value="P:response to amino acid"/>
    <property type="evidence" value="ECO:0007669"/>
    <property type="project" value="TreeGrafter"/>
</dbReference>
<reference evidence="6 8" key="3">
    <citation type="submission" date="2023-03" db="EMBL/GenBank/DDBJ databases">
        <title>Agriculturally important microbes genome sequencing.</title>
        <authorList>
            <person name="Dunlap C."/>
        </authorList>
    </citation>
    <scope>NUCLEOTIDE SEQUENCE [LARGE SCALE GENOMIC DNA]</scope>
    <source>
        <strain evidence="6 8">CBP-3203</strain>
    </source>
</reference>
<reference evidence="5 7" key="1">
    <citation type="journal article" date="2015" name="Int. J. Syst. Evol. Microbiol.">
        <title>Bacillus glycinifermentans sp. nov., isolated from fermented soybean paste.</title>
        <authorList>
            <person name="Kim S.J."/>
            <person name="Dunlap C.A."/>
            <person name="Kwon S.W."/>
            <person name="Rooney A.P."/>
        </authorList>
    </citation>
    <scope>NUCLEOTIDE SEQUENCE [LARGE SCALE GENOMIC DNA]</scope>
    <source>
        <strain evidence="5 7">GO-13</strain>
    </source>
</reference>
<dbReference type="EMBL" id="LECW02000015">
    <property type="protein sequence ID" value="KRT93936.1"/>
    <property type="molecule type" value="Genomic_DNA"/>
</dbReference>
<evidence type="ECO:0000313" key="8">
    <source>
        <dbReference type="Proteomes" id="UP001341297"/>
    </source>
</evidence>
<reference evidence="5" key="2">
    <citation type="submission" date="2015-10" db="EMBL/GenBank/DDBJ databases">
        <authorList>
            <person name="Gilbert D.G."/>
        </authorList>
    </citation>
    <scope>NUCLEOTIDE SEQUENCE</scope>
    <source>
        <strain evidence="5">GO-13</strain>
    </source>
</reference>
<feature type="domain" description="HTH asnC-type" evidence="4">
    <location>
        <begin position="1"/>
        <end position="62"/>
    </location>
</feature>
<dbReference type="OrthoDB" id="34294at2"/>
<dbReference type="PRINTS" id="PR00033">
    <property type="entry name" value="HTHASNC"/>
</dbReference>
<proteinExistence type="predicted"/>
<protein>
    <submittedName>
        <fullName evidence="5">AsnC family transcriptional regulator</fullName>
    </submittedName>
</protein>
<sequence length="145" mass="16087">MDSVDRNILSLLHENARMPIAEIGRKIAMTQPAVTERIRKLEEKGIIAGYKAILAPKKLGKDVTAFVLFKTNNCLDFQAFCSNSPDVIELYRISGEYNFMMKIITASMESLTAFLDSCSPYGFSSTLIVLSAAIENKLIIDDDGE</sequence>
<dbReference type="InterPro" id="IPR019885">
    <property type="entry name" value="Tscrpt_reg_HTH_AsnC-type_CS"/>
</dbReference>
<organism evidence="5 7">
    <name type="scientific">Bacillus glycinifermentans</name>
    <dbReference type="NCBI Taxonomy" id="1664069"/>
    <lineage>
        <taxon>Bacteria</taxon>
        <taxon>Bacillati</taxon>
        <taxon>Bacillota</taxon>
        <taxon>Bacilli</taxon>
        <taxon>Bacillales</taxon>
        <taxon>Bacillaceae</taxon>
        <taxon>Bacillus</taxon>
    </lineage>
</organism>
<dbReference type="SUPFAM" id="SSF46785">
    <property type="entry name" value="Winged helix' DNA-binding domain"/>
    <property type="match status" value="1"/>
</dbReference>
<keyword evidence="8" id="KW-1185">Reference proteome</keyword>
<dbReference type="Pfam" id="PF01037">
    <property type="entry name" value="AsnC_trans_reg"/>
    <property type="match status" value="1"/>
</dbReference>
<dbReference type="PROSITE" id="PS00519">
    <property type="entry name" value="HTH_ASNC_1"/>
    <property type="match status" value="1"/>
</dbReference>
<dbReference type="RefSeq" id="WP_048354786.1">
    <property type="nucleotide sequence ID" value="NZ_CP023481.1"/>
</dbReference>
<dbReference type="PATRIC" id="fig|1664069.3.peg.1039"/>
<dbReference type="CDD" id="cd00090">
    <property type="entry name" value="HTH_ARSR"/>
    <property type="match status" value="1"/>
</dbReference>
<keyword evidence="2" id="KW-0238">DNA-binding</keyword>
<dbReference type="InterPro" id="IPR019888">
    <property type="entry name" value="Tscrpt_reg_AsnC-like"/>
</dbReference>
<dbReference type="InterPro" id="IPR036388">
    <property type="entry name" value="WH-like_DNA-bd_sf"/>
</dbReference>
<comment type="caution">
    <text evidence="5">The sequence shown here is derived from an EMBL/GenBank/DDBJ whole genome shotgun (WGS) entry which is preliminary data.</text>
</comment>
<dbReference type="InterPro" id="IPR019887">
    <property type="entry name" value="Tscrpt_reg_AsnC/Lrp_C"/>
</dbReference>
<evidence type="ECO:0000256" key="2">
    <source>
        <dbReference type="ARBA" id="ARBA00023125"/>
    </source>
</evidence>
<dbReference type="InterPro" id="IPR000485">
    <property type="entry name" value="AsnC-type_HTH_dom"/>
</dbReference>
<dbReference type="Proteomes" id="UP000036168">
    <property type="component" value="Unassembled WGS sequence"/>
</dbReference>
<dbReference type="Pfam" id="PF13404">
    <property type="entry name" value="HTH_AsnC-type"/>
    <property type="match status" value="1"/>
</dbReference>
<gene>
    <name evidence="5" type="ORF">AB447_216455</name>
    <name evidence="6" type="ORF">P8828_09985</name>
</gene>
<evidence type="ECO:0000313" key="7">
    <source>
        <dbReference type="Proteomes" id="UP000036168"/>
    </source>
</evidence>